<evidence type="ECO:0000313" key="1">
    <source>
        <dbReference type="Ensembl" id="ENSFTIP00000023308.1"/>
    </source>
</evidence>
<sequence length="102" mass="11404">MRFFPPVQHFGSLQNLSTLLYLDWEGMGSPPSKKKVQDSCEANIEEGTGHSIPHRSFYCPFLASISSPKSTSGVLLLGLPSWFSIFSQLGCIWFHSWPQSLV</sequence>
<dbReference type="Ensembl" id="ENSFTIT00000024278.1">
    <property type="protein sequence ID" value="ENSFTIP00000023308.1"/>
    <property type="gene ID" value="ENSFTIG00000014991.1"/>
</dbReference>
<organism evidence="1 2">
    <name type="scientific">Falco tinnunculus</name>
    <name type="common">Common kestrel</name>
    <dbReference type="NCBI Taxonomy" id="100819"/>
    <lineage>
        <taxon>Eukaryota</taxon>
        <taxon>Metazoa</taxon>
        <taxon>Chordata</taxon>
        <taxon>Craniata</taxon>
        <taxon>Vertebrata</taxon>
        <taxon>Euteleostomi</taxon>
        <taxon>Archelosauria</taxon>
        <taxon>Archosauria</taxon>
        <taxon>Dinosauria</taxon>
        <taxon>Saurischia</taxon>
        <taxon>Theropoda</taxon>
        <taxon>Coelurosauria</taxon>
        <taxon>Aves</taxon>
        <taxon>Neognathae</taxon>
        <taxon>Neoaves</taxon>
        <taxon>Telluraves</taxon>
        <taxon>Australaves</taxon>
        <taxon>Falconiformes</taxon>
        <taxon>Falconidae</taxon>
        <taxon>Falco</taxon>
    </lineage>
</organism>
<keyword evidence="2" id="KW-1185">Reference proteome</keyword>
<dbReference type="AlphaFoldDB" id="A0A8C4VCB7"/>
<dbReference type="Proteomes" id="UP000694562">
    <property type="component" value="Unplaced"/>
</dbReference>
<name>A0A8C4VCB7_FALTI</name>
<reference evidence="1" key="1">
    <citation type="submission" date="2025-08" db="UniProtKB">
        <authorList>
            <consortium name="Ensembl"/>
        </authorList>
    </citation>
    <scope>IDENTIFICATION</scope>
</reference>
<protein>
    <submittedName>
        <fullName evidence="1">Uncharacterized protein</fullName>
    </submittedName>
</protein>
<proteinExistence type="predicted"/>
<evidence type="ECO:0000313" key="2">
    <source>
        <dbReference type="Proteomes" id="UP000694562"/>
    </source>
</evidence>
<reference evidence="1" key="2">
    <citation type="submission" date="2025-09" db="UniProtKB">
        <authorList>
            <consortium name="Ensembl"/>
        </authorList>
    </citation>
    <scope>IDENTIFICATION</scope>
</reference>
<accession>A0A8C4VCB7</accession>